<dbReference type="InterPro" id="IPR014622">
    <property type="entry name" value="UCP036794_erythomycin"/>
</dbReference>
<comment type="caution">
    <text evidence="2">The sequence shown here is derived from an EMBL/GenBank/DDBJ whole genome shotgun (WGS) entry which is preliminary data.</text>
</comment>
<dbReference type="AlphaFoldDB" id="A0AAJ5F0J5"/>
<keyword evidence="4" id="KW-1185">Reference proteome</keyword>
<dbReference type="Pfam" id="PF05139">
    <property type="entry name" value="Erythro_esteras"/>
    <property type="match status" value="1"/>
</dbReference>
<dbReference type="PANTHER" id="PTHR31299">
    <property type="entry name" value="ESTERASE, PUTATIVE (AFU_ORTHOLOGUE AFUA_1G05850)-RELATED"/>
    <property type="match status" value="1"/>
</dbReference>
<evidence type="ECO:0000313" key="3">
    <source>
        <dbReference type="Proteomes" id="UP000308000"/>
    </source>
</evidence>
<dbReference type="Proteomes" id="UP000536909">
    <property type="component" value="Unassembled WGS sequence"/>
</dbReference>
<gene>
    <name evidence="2" type="ORF">FCS05_17485</name>
    <name evidence="1" type="ORF">HNQ10_001151</name>
</gene>
<evidence type="ECO:0000313" key="2">
    <source>
        <dbReference type="EMBL" id="TLK22543.1"/>
    </source>
</evidence>
<name>A0AAJ5F0J5_9DEIO</name>
<protein>
    <submittedName>
        <fullName evidence="2">Erythromycin esterase family protein</fullName>
    </submittedName>
    <submittedName>
        <fullName evidence="1">Erythromycin esterase-like protein</fullName>
    </submittedName>
</protein>
<dbReference type="Gene3D" id="3.40.1660.10">
    <property type="entry name" value="EreA-like (biosynthetic domain)"/>
    <property type="match status" value="1"/>
</dbReference>
<dbReference type="InterPro" id="IPR052036">
    <property type="entry name" value="Hydrolase/PRTase-associated"/>
</dbReference>
<dbReference type="CDD" id="cd14728">
    <property type="entry name" value="Ere-like"/>
    <property type="match status" value="1"/>
</dbReference>
<dbReference type="Gene3D" id="1.20.1440.30">
    <property type="entry name" value="Biosynthetic Protein domain"/>
    <property type="match status" value="1"/>
</dbReference>
<sequence length="448" mass="51526">MTQRTHPETTLIQAVRDVARPLTGASNDYDDLLDRIRDARFVLIGEASHGTHEFYRERARLTRRLIEEKGFTAVAVEADWPDAYRVNRYVRGQGEDESALEALRDFQRFPKWMWRNEDVQEFVEWLRDHNERSPGAAAGFYGLDLYSLHRSMNAVVEYLEEVDPEAAQRARKRYACFDQFGENPQAYGYATEYGRWEPCEDAAVQQLLELQRREAEEAEGPLGEDELFYAEQNARLAKNAENYYRAMFRGRDESWNIRDTHMAETLEALVEHGESQGRPQKIVVWAHNSHLGDARASEMGWLRGELNLGQLTRERWPEGTYIVGQSTHHGTVTAADDWDTPARTKRVRPGLPSSVEDVFHGVSEGDFWLDLREQNAATDGLRAERLQRFIGVIYAPQTERWSHYVHTRLSDMYDALLYFDETSAVVPLDATAGTEPEGEVPETYPTGE</sequence>
<evidence type="ECO:0000313" key="4">
    <source>
        <dbReference type="Proteomes" id="UP000536909"/>
    </source>
</evidence>
<dbReference type="GO" id="GO:0046677">
    <property type="term" value="P:response to antibiotic"/>
    <property type="evidence" value="ECO:0007669"/>
    <property type="project" value="InterPro"/>
</dbReference>
<proteinExistence type="predicted"/>
<dbReference type="Proteomes" id="UP000308000">
    <property type="component" value="Unassembled WGS sequence"/>
</dbReference>
<accession>A0AAJ5F0J5</accession>
<dbReference type="PANTHER" id="PTHR31299:SF0">
    <property type="entry name" value="ESTERASE, PUTATIVE (AFU_ORTHOLOGUE AFUA_1G05850)-RELATED"/>
    <property type="match status" value="1"/>
</dbReference>
<dbReference type="SUPFAM" id="SSF159501">
    <property type="entry name" value="EreA/ChaN-like"/>
    <property type="match status" value="1"/>
</dbReference>
<organism evidence="2 3">
    <name type="scientific">Deinococcus metallilatus</name>
    <dbReference type="NCBI Taxonomy" id="1211322"/>
    <lineage>
        <taxon>Bacteria</taxon>
        <taxon>Thermotogati</taxon>
        <taxon>Deinococcota</taxon>
        <taxon>Deinococci</taxon>
        <taxon>Deinococcales</taxon>
        <taxon>Deinococcaceae</taxon>
        <taxon>Deinococcus</taxon>
    </lineage>
</organism>
<dbReference type="PIRSF" id="PIRSF036794">
    <property type="entry name" value="UCP_erythr_ester"/>
    <property type="match status" value="1"/>
</dbReference>
<evidence type="ECO:0000313" key="1">
    <source>
        <dbReference type="EMBL" id="MBB5294337.1"/>
    </source>
</evidence>
<dbReference type="Gene3D" id="3.30.1870.10">
    <property type="entry name" value="EreA-like, domain 2"/>
    <property type="match status" value="1"/>
</dbReference>
<dbReference type="EMBL" id="VBRC01000016">
    <property type="protein sequence ID" value="TLK22543.1"/>
    <property type="molecule type" value="Genomic_DNA"/>
</dbReference>
<dbReference type="InterPro" id="IPR007815">
    <property type="entry name" value="Emycin_Estase"/>
</dbReference>
<reference evidence="1 4" key="2">
    <citation type="submission" date="2020-08" db="EMBL/GenBank/DDBJ databases">
        <title>Genomic Encyclopedia of Type Strains, Phase IV (KMG-IV): sequencing the most valuable type-strain genomes for metagenomic binning, comparative biology and taxonomic classification.</title>
        <authorList>
            <person name="Goeker M."/>
        </authorList>
    </citation>
    <scope>NUCLEOTIDE SEQUENCE [LARGE SCALE GENOMIC DNA]</scope>
    <source>
        <strain evidence="1 4">DSM 105434</strain>
    </source>
</reference>
<dbReference type="EMBL" id="JACHFV010000003">
    <property type="protein sequence ID" value="MBB5294337.1"/>
    <property type="molecule type" value="Genomic_DNA"/>
</dbReference>
<reference evidence="2 3" key="1">
    <citation type="submission" date="2019-04" db="EMBL/GenBank/DDBJ databases">
        <title>Deinococcus metalilatus MA1002 mutant No.5.</title>
        <authorList>
            <person name="Park W."/>
            <person name="Park C."/>
        </authorList>
    </citation>
    <scope>NUCLEOTIDE SEQUENCE [LARGE SCALE GENOMIC DNA]</scope>
    <source>
        <strain evidence="2 3">MA1002-m5</strain>
    </source>
</reference>
<dbReference type="RefSeq" id="WP_129119397.1">
    <property type="nucleotide sequence ID" value="NZ_BSUI01000016.1"/>
</dbReference>